<name>A0A8J6LGJ2_TENMO</name>
<reference evidence="1" key="2">
    <citation type="submission" date="2021-08" db="EMBL/GenBank/DDBJ databases">
        <authorList>
            <person name="Eriksson T."/>
        </authorList>
    </citation>
    <scope>NUCLEOTIDE SEQUENCE</scope>
    <source>
        <strain evidence="1">Stoneville</strain>
        <tissue evidence="1">Whole head</tissue>
    </source>
</reference>
<accession>A0A8J6LGJ2</accession>
<dbReference type="AlphaFoldDB" id="A0A8J6LGJ2"/>
<comment type="caution">
    <text evidence="1">The sequence shown here is derived from an EMBL/GenBank/DDBJ whole genome shotgun (WGS) entry which is preliminary data.</text>
</comment>
<dbReference type="PROSITE" id="PS51257">
    <property type="entry name" value="PROKAR_LIPOPROTEIN"/>
    <property type="match status" value="1"/>
</dbReference>
<gene>
    <name evidence="1" type="ORF">GEV33_001791</name>
</gene>
<sequence length="83" mass="8742">MKSFLIAEGWSTLASSQALFRGTKYVNFFVVSLSCSLKPLCLPNWDSEDSIDYVNDAVCGGEVGLNYCGVNAASLDGNGPVGA</sequence>
<protein>
    <submittedName>
        <fullName evidence="1">Uncharacterized protein</fullName>
    </submittedName>
</protein>
<organism evidence="1 2">
    <name type="scientific">Tenebrio molitor</name>
    <name type="common">Yellow mealworm beetle</name>
    <dbReference type="NCBI Taxonomy" id="7067"/>
    <lineage>
        <taxon>Eukaryota</taxon>
        <taxon>Metazoa</taxon>
        <taxon>Ecdysozoa</taxon>
        <taxon>Arthropoda</taxon>
        <taxon>Hexapoda</taxon>
        <taxon>Insecta</taxon>
        <taxon>Pterygota</taxon>
        <taxon>Neoptera</taxon>
        <taxon>Endopterygota</taxon>
        <taxon>Coleoptera</taxon>
        <taxon>Polyphaga</taxon>
        <taxon>Cucujiformia</taxon>
        <taxon>Tenebrionidae</taxon>
        <taxon>Tenebrio</taxon>
    </lineage>
</organism>
<reference evidence="1" key="1">
    <citation type="journal article" date="2020" name="J Insects Food Feed">
        <title>The yellow mealworm (Tenebrio molitor) genome: a resource for the emerging insects as food and feed industry.</title>
        <authorList>
            <person name="Eriksson T."/>
            <person name="Andere A."/>
            <person name="Kelstrup H."/>
            <person name="Emery V."/>
            <person name="Picard C."/>
        </authorList>
    </citation>
    <scope>NUCLEOTIDE SEQUENCE</scope>
    <source>
        <strain evidence="1">Stoneville</strain>
        <tissue evidence="1">Whole head</tissue>
    </source>
</reference>
<keyword evidence="2" id="KW-1185">Reference proteome</keyword>
<evidence type="ECO:0000313" key="2">
    <source>
        <dbReference type="Proteomes" id="UP000719412"/>
    </source>
</evidence>
<dbReference type="Proteomes" id="UP000719412">
    <property type="component" value="Unassembled WGS sequence"/>
</dbReference>
<evidence type="ECO:0000313" key="1">
    <source>
        <dbReference type="EMBL" id="KAH0821000.1"/>
    </source>
</evidence>
<dbReference type="EMBL" id="JABDTM020009754">
    <property type="protein sequence ID" value="KAH0821000.1"/>
    <property type="molecule type" value="Genomic_DNA"/>
</dbReference>
<proteinExistence type="predicted"/>